<evidence type="ECO:0000313" key="3">
    <source>
        <dbReference type="Proteomes" id="UP001070352"/>
    </source>
</evidence>
<gene>
    <name evidence="2" type="ORF">MOC45_06170</name>
</gene>
<feature type="transmembrane region" description="Helical" evidence="1">
    <location>
        <begin position="30"/>
        <end position="51"/>
    </location>
</feature>
<keyword evidence="1" id="KW-0472">Membrane</keyword>
<keyword evidence="1" id="KW-1133">Transmembrane helix</keyword>
<dbReference type="Proteomes" id="UP001070352">
    <property type="component" value="Unassembled WGS sequence"/>
</dbReference>
<proteinExistence type="predicted"/>
<sequence>MRGSYLFLIDFEFFEYFLTFYPYNREYQNFFWEVCKMILFIIIALCGYLLFSFSKDNRRKPQKTSPLPAAAPHHNNLIDLDAIRQKRRMHLS</sequence>
<name>A0A9Q4DLV2_BACSC</name>
<evidence type="ECO:0000256" key="1">
    <source>
        <dbReference type="SAM" id="Phobius"/>
    </source>
</evidence>
<protein>
    <submittedName>
        <fullName evidence="2">Uncharacterized protein</fullName>
    </submittedName>
</protein>
<dbReference type="RefSeq" id="WP_088886080.1">
    <property type="nucleotide sequence ID" value="NZ_CBCRWV010000001.1"/>
</dbReference>
<dbReference type="EMBL" id="JALANJ010000007">
    <property type="protein sequence ID" value="MCY8120190.1"/>
    <property type="molecule type" value="Genomic_DNA"/>
</dbReference>
<accession>A0A9Q4DLV2</accession>
<reference evidence="2" key="1">
    <citation type="submission" date="2022-02" db="EMBL/GenBank/DDBJ databases">
        <title>Crop Bioprotection Bacillus Genome Sequencing.</title>
        <authorList>
            <person name="Dunlap C."/>
        </authorList>
    </citation>
    <scope>NUCLEOTIDE SEQUENCE</scope>
    <source>
        <strain evidence="2">M18B4</strain>
    </source>
</reference>
<organism evidence="2 3">
    <name type="scientific">Bacillus spizizenii</name>
    <name type="common">Bacillus subtilis subsp. spizizenii</name>
    <dbReference type="NCBI Taxonomy" id="96241"/>
    <lineage>
        <taxon>Bacteria</taxon>
        <taxon>Bacillati</taxon>
        <taxon>Bacillota</taxon>
        <taxon>Bacilli</taxon>
        <taxon>Bacillales</taxon>
        <taxon>Bacillaceae</taxon>
        <taxon>Bacillus</taxon>
    </lineage>
</organism>
<keyword evidence="1" id="KW-0812">Transmembrane</keyword>
<evidence type="ECO:0000313" key="2">
    <source>
        <dbReference type="EMBL" id="MCY8120190.1"/>
    </source>
</evidence>
<dbReference type="AlphaFoldDB" id="A0A9Q4DLV2"/>
<comment type="caution">
    <text evidence="2">The sequence shown here is derived from an EMBL/GenBank/DDBJ whole genome shotgun (WGS) entry which is preliminary data.</text>
</comment>